<dbReference type="PANTHER" id="PTHR24302:SF38">
    <property type="entry name" value="CYTOCHROME P450 3A5"/>
    <property type="match status" value="1"/>
</dbReference>
<keyword evidence="9" id="KW-0492">Microsome</keyword>
<keyword evidence="8" id="KW-0256">Endoplasmic reticulum</keyword>
<evidence type="ECO:0000256" key="9">
    <source>
        <dbReference type="ARBA" id="ARBA00022848"/>
    </source>
</evidence>
<evidence type="ECO:0000313" key="14">
    <source>
        <dbReference type="EMBL" id="KAB0337468.1"/>
    </source>
</evidence>
<dbReference type="GO" id="GO:0005789">
    <property type="term" value="C:endoplasmic reticulum membrane"/>
    <property type="evidence" value="ECO:0007669"/>
    <property type="project" value="UniProtKB-SubCell"/>
</dbReference>
<dbReference type="GO" id="GO:0020037">
    <property type="term" value="F:heme binding"/>
    <property type="evidence" value="ECO:0007669"/>
    <property type="project" value="InterPro"/>
</dbReference>
<dbReference type="GO" id="GO:0005506">
    <property type="term" value="F:iron ion binding"/>
    <property type="evidence" value="ECO:0007669"/>
    <property type="project" value="InterPro"/>
</dbReference>
<keyword evidence="10" id="KW-0560">Oxidoreductase</keyword>
<dbReference type="InterPro" id="IPR001128">
    <property type="entry name" value="Cyt_P450"/>
</dbReference>
<comment type="cofactor">
    <cofactor evidence="1">
        <name>heme</name>
        <dbReference type="ChEBI" id="CHEBI:30413"/>
    </cofactor>
</comment>
<accession>A0A5N3ULD6</accession>
<dbReference type="EC" id="1.14.14.1" evidence="5"/>
<keyword evidence="13" id="KW-0472">Membrane</keyword>
<evidence type="ECO:0000256" key="13">
    <source>
        <dbReference type="ARBA" id="ARBA00023136"/>
    </source>
</evidence>
<gene>
    <name evidence="14" type="ORF">FD754_025174</name>
</gene>
<protein>
    <recommendedName>
        <fullName evidence="5">unspecific monooxygenase</fullName>
        <ecNumber evidence="5">1.14.14.1</ecNumber>
    </recommendedName>
</protein>
<proteinExistence type="inferred from homology"/>
<dbReference type="EMBL" id="VCEA01009088">
    <property type="protein sequence ID" value="KAB0337468.1"/>
    <property type="molecule type" value="Genomic_DNA"/>
</dbReference>
<keyword evidence="11" id="KW-0408">Iron</keyword>
<dbReference type="PRINTS" id="PR00359">
    <property type="entry name" value="BP450"/>
</dbReference>
<sequence length="158" mass="17908">RELKYFQTLVVYLVVIKSSCDPGPSDLRVTPVGVIRGPSSSRGWGSDPPVTSLCLKLRFHSYSSFADLVQKGTRFSPIIYRAPPTYDVLAQMEYLDMVVNETLRMFPIAVRIDRFCKKDVEIHGVSIPKGTAVTVPISVLHRDPEFWPEPEEFRPESH</sequence>
<keyword evidence="6" id="KW-0349">Heme</keyword>
<dbReference type="PANTHER" id="PTHR24302">
    <property type="entry name" value="CYTOCHROME P450 FAMILY 3"/>
    <property type="match status" value="1"/>
</dbReference>
<evidence type="ECO:0000256" key="3">
    <source>
        <dbReference type="ARBA" id="ARBA00004406"/>
    </source>
</evidence>
<dbReference type="Proteomes" id="UP000326458">
    <property type="component" value="Unassembled WGS sequence"/>
</dbReference>
<evidence type="ECO:0000256" key="8">
    <source>
        <dbReference type="ARBA" id="ARBA00022824"/>
    </source>
</evidence>
<evidence type="ECO:0000256" key="12">
    <source>
        <dbReference type="ARBA" id="ARBA00023033"/>
    </source>
</evidence>
<comment type="caution">
    <text evidence="14">The sequence shown here is derived from an EMBL/GenBank/DDBJ whole genome shotgun (WGS) entry which is preliminary data.</text>
</comment>
<organism evidence="14 15">
    <name type="scientific">Muntiacus muntjak</name>
    <name type="common">Barking deer</name>
    <name type="synonym">Indian muntjac</name>
    <dbReference type="NCBI Taxonomy" id="9888"/>
    <lineage>
        <taxon>Eukaryota</taxon>
        <taxon>Metazoa</taxon>
        <taxon>Chordata</taxon>
        <taxon>Craniata</taxon>
        <taxon>Vertebrata</taxon>
        <taxon>Euteleostomi</taxon>
        <taxon>Mammalia</taxon>
        <taxon>Eutheria</taxon>
        <taxon>Laurasiatheria</taxon>
        <taxon>Artiodactyla</taxon>
        <taxon>Ruminantia</taxon>
        <taxon>Pecora</taxon>
        <taxon>Cervidae</taxon>
        <taxon>Muntiacinae</taxon>
        <taxon>Muntiacus</taxon>
    </lineage>
</organism>
<dbReference type="GO" id="GO:0016712">
    <property type="term" value="F:oxidoreductase activity, acting on paired donors, with incorporation or reduction of molecular oxygen, reduced flavin or flavoprotein as one donor, and incorporation of one atom of oxygen"/>
    <property type="evidence" value="ECO:0007669"/>
    <property type="project" value="UniProtKB-EC"/>
</dbReference>
<evidence type="ECO:0000256" key="5">
    <source>
        <dbReference type="ARBA" id="ARBA00012109"/>
    </source>
</evidence>
<feature type="non-terminal residue" evidence="14">
    <location>
        <position position="1"/>
    </location>
</feature>
<dbReference type="GO" id="GO:0008202">
    <property type="term" value="P:steroid metabolic process"/>
    <property type="evidence" value="ECO:0007669"/>
    <property type="project" value="TreeGrafter"/>
</dbReference>
<dbReference type="InterPro" id="IPR002397">
    <property type="entry name" value="Cyt_P450_B"/>
</dbReference>
<evidence type="ECO:0000256" key="7">
    <source>
        <dbReference type="ARBA" id="ARBA00022723"/>
    </source>
</evidence>
<keyword evidence="12" id="KW-0503">Monooxygenase</keyword>
<comment type="subcellular location">
    <subcellularLocation>
        <location evidence="3">Endoplasmic reticulum membrane</location>
        <topology evidence="3">Peripheral membrane protein</topology>
    </subcellularLocation>
    <subcellularLocation>
        <location evidence="2">Microsome membrane</location>
        <topology evidence="2">Peripheral membrane protein</topology>
    </subcellularLocation>
</comment>
<comment type="similarity">
    <text evidence="4">Belongs to the cytochrome P450 family.</text>
</comment>
<evidence type="ECO:0000256" key="4">
    <source>
        <dbReference type="ARBA" id="ARBA00010617"/>
    </source>
</evidence>
<evidence type="ECO:0000256" key="11">
    <source>
        <dbReference type="ARBA" id="ARBA00023004"/>
    </source>
</evidence>
<evidence type="ECO:0000313" key="15">
    <source>
        <dbReference type="Proteomes" id="UP000326458"/>
    </source>
</evidence>
<evidence type="ECO:0000256" key="2">
    <source>
        <dbReference type="ARBA" id="ARBA00004174"/>
    </source>
</evidence>
<reference evidence="14 15" key="1">
    <citation type="submission" date="2019-06" db="EMBL/GenBank/DDBJ databases">
        <title>Discovery of a novel chromosome fission-fusion reversal in muntjac.</title>
        <authorList>
            <person name="Mudd A.B."/>
            <person name="Bredeson J.V."/>
            <person name="Baum R."/>
            <person name="Hockemeyer D."/>
            <person name="Rokhsar D.S."/>
        </authorList>
    </citation>
    <scope>NUCLEOTIDE SEQUENCE [LARGE SCALE GENOMIC DNA]</scope>
    <source>
        <strain evidence="14">UTSW_UCB_Mm</strain>
        <tissue evidence="14">Fibroblast cell line</tissue>
    </source>
</reference>
<dbReference type="Gene3D" id="1.10.630.10">
    <property type="entry name" value="Cytochrome P450"/>
    <property type="match status" value="1"/>
</dbReference>
<dbReference type="GO" id="GO:0050649">
    <property type="term" value="F:testosterone 6-beta-hydroxylase activity"/>
    <property type="evidence" value="ECO:0007669"/>
    <property type="project" value="TreeGrafter"/>
</dbReference>
<evidence type="ECO:0000256" key="1">
    <source>
        <dbReference type="ARBA" id="ARBA00001971"/>
    </source>
</evidence>
<evidence type="ECO:0000256" key="6">
    <source>
        <dbReference type="ARBA" id="ARBA00022617"/>
    </source>
</evidence>
<dbReference type="AlphaFoldDB" id="A0A5N3ULD6"/>
<dbReference type="InterPro" id="IPR036396">
    <property type="entry name" value="Cyt_P450_sf"/>
</dbReference>
<dbReference type="SUPFAM" id="SSF48264">
    <property type="entry name" value="Cytochrome P450"/>
    <property type="match status" value="1"/>
</dbReference>
<keyword evidence="15" id="KW-1185">Reference proteome</keyword>
<dbReference type="Pfam" id="PF00067">
    <property type="entry name" value="p450"/>
    <property type="match status" value="1"/>
</dbReference>
<name>A0A5N3ULD6_MUNMU</name>
<dbReference type="InterPro" id="IPR050705">
    <property type="entry name" value="Cytochrome_P450_3A"/>
</dbReference>
<keyword evidence="7" id="KW-0479">Metal-binding</keyword>
<dbReference type="GO" id="GO:0070989">
    <property type="term" value="P:oxidative demethylation"/>
    <property type="evidence" value="ECO:0007669"/>
    <property type="project" value="TreeGrafter"/>
</dbReference>
<evidence type="ECO:0000256" key="10">
    <source>
        <dbReference type="ARBA" id="ARBA00023002"/>
    </source>
</evidence>